<keyword evidence="2" id="KW-0472">Membrane</keyword>
<evidence type="ECO:0000259" key="3">
    <source>
        <dbReference type="Pfam" id="PF01345"/>
    </source>
</evidence>
<dbReference type="InterPro" id="IPR051172">
    <property type="entry name" value="Chlamydia_OmcB"/>
</dbReference>
<dbReference type="Pfam" id="PF17963">
    <property type="entry name" value="Big_9"/>
    <property type="match status" value="5"/>
</dbReference>
<gene>
    <name evidence="4" type="ORF">GCM10022223_17520</name>
</gene>
<comment type="caution">
    <text evidence="4">The sequence shown here is derived from an EMBL/GenBank/DDBJ whole genome shotgun (WGS) entry which is preliminary data.</text>
</comment>
<feature type="compositionally biased region" description="Polar residues" evidence="1">
    <location>
        <begin position="1052"/>
        <end position="1072"/>
    </location>
</feature>
<dbReference type="NCBIfam" id="NF012211">
    <property type="entry name" value="tand_rpt_95"/>
    <property type="match status" value="4"/>
</dbReference>
<dbReference type="Gene3D" id="2.60.40.2810">
    <property type="match status" value="2"/>
</dbReference>
<feature type="region of interest" description="Disordered" evidence="1">
    <location>
        <begin position="828"/>
        <end position="851"/>
    </location>
</feature>
<dbReference type="NCBIfam" id="TIGR01451">
    <property type="entry name" value="B_ant_repeat"/>
    <property type="match status" value="1"/>
</dbReference>
<dbReference type="Gene3D" id="2.60.40.10">
    <property type="entry name" value="Immunoglobulins"/>
    <property type="match status" value="1"/>
</dbReference>
<keyword evidence="2" id="KW-0812">Transmembrane</keyword>
<dbReference type="PANTHER" id="PTHR34819">
    <property type="entry name" value="LARGE CYSTEINE-RICH PERIPLASMIC PROTEIN OMCB"/>
    <property type="match status" value="1"/>
</dbReference>
<feature type="domain" description="DUF11" evidence="3">
    <location>
        <begin position="523"/>
        <end position="639"/>
    </location>
</feature>
<reference evidence="5" key="1">
    <citation type="journal article" date="2019" name="Int. J. Syst. Evol. Microbiol.">
        <title>The Global Catalogue of Microorganisms (GCM) 10K type strain sequencing project: providing services to taxonomists for standard genome sequencing and annotation.</title>
        <authorList>
            <consortium name="The Broad Institute Genomics Platform"/>
            <consortium name="The Broad Institute Genome Sequencing Center for Infectious Disease"/>
            <person name="Wu L."/>
            <person name="Ma J."/>
        </authorList>
    </citation>
    <scope>NUCLEOTIDE SEQUENCE [LARGE SCALE GENOMIC DNA]</scope>
    <source>
        <strain evidence="5">JCM 16902</strain>
    </source>
</reference>
<dbReference type="Proteomes" id="UP001501074">
    <property type="component" value="Unassembled WGS sequence"/>
</dbReference>
<feature type="transmembrane region" description="Helical" evidence="2">
    <location>
        <begin position="1375"/>
        <end position="1397"/>
    </location>
</feature>
<keyword evidence="5" id="KW-1185">Reference proteome</keyword>
<proteinExistence type="predicted"/>
<dbReference type="EMBL" id="BAAAZO010000002">
    <property type="protein sequence ID" value="GAA3602249.1"/>
    <property type="molecule type" value="Genomic_DNA"/>
</dbReference>
<dbReference type="InterPro" id="IPR013783">
    <property type="entry name" value="Ig-like_fold"/>
</dbReference>
<evidence type="ECO:0000256" key="2">
    <source>
        <dbReference type="SAM" id="Phobius"/>
    </source>
</evidence>
<name>A0ABP6ZB88_9ACTN</name>
<keyword evidence="2" id="KW-1133">Transmembrane helix</keyword>
<dbReference type="Pfam" id="PF01345">
    <property type="entry name" value="DUF11"/>
    <property type="match status" value="3"/>
</dbReference>
<dbReference type="InterPro" id="IPR008966">
    <property type="entry name" value="Adhesion_dom_sf"/>
</dbReference>
<feature type="domain" description="DUF11" evidence="3">
    <location>
        <begin position="742"/>
        <end position="858"/>
    </location>
</feature>
<dbReference type="InterPro" id="IPR047589">
    <property type="entry name" value="DUF11_rpt"/>
</dbReference>
<dbReference type="InterPro" id="IPR001434">
    <property type="entry name" value="OmcB-like_DUF11"/>
</dbReference>
<feature type="domain" description="DUF11" evidence="3">
    <location>
        <begin position="959"/>
        <end position="1076"/>
    </location>
</feature>
<dbReference type="Gene3D" id="2.60.40.3440">
    <property type="match status" value="2"/>
</dbReference>
<evidence type="ECO:0000313" key="4">
    <source>
        <dbReference type="EMBL" id="GAA3602249.1"/>
    </source>
</evidence>
<sequence>MAGAILVLAGLVGLVLVAVPAQAVMNRSFAIRYQANDKGDILLRGNSLVTCPSAATNCPQARDNSATGTALNNNSYNMEFVNTDTDPATASSSTARLTLPANGSVMFAGLYWSAYTGGSGRTAPPSTTDKNKLQFMAPGDTAYRTITAGPSTPTNPVDGTADGTPYVAFADVTSIVQGAGTGDYTGANIYAATGPDSYAAWSLVVVVRDPSLPRRDLIVFDGFGTIQSSPSTDATLDIPLTGLSTPASGNVDVRLGAVVFEGDAGLTGDQFQIIAPDNTTTSLSDALNPVTNVFNSTNSDNGVDVPGRNPTGNLFGFDADVFNSSVALGNSATTATLRMTTTGERFFPAVATFVSNSYAPLLDITRTATVNDTVADGRTRTGDRITYTIDVANDGNANSVNTKITDSIPAGTTYVPGSLTVDGNPVSDAANADAGEVSAGTVSVRLGSGAGGSAGTGGTLTTAPAAGSTTRITYTVEITDPYTAGGSVSGGATQATYADMAGRAFAATSNTSPATPVAPARADLAVTQTTSPAVIQRGTPAGVTWTATVTNNGPDTETAPRLVETLPAGVTGVSVVGATCTNSGTTYTCSVVGLASGASKSVAFTATVPATGADPTLAGAVVSGAGTDPTSGNNTDSTGVGVNSAPTPTADFAPLNSPDFSTDINVLANDTDPDTGDTLSLSSVTAPTHGTATIVGGKIRYTLTDQTFIGTDTFTYTACDNRGGCSTPTTVSVAVNDHRRADLKVTQTASPQVVQQAGNRTVTWTAVLTNQGPQAEPSPVLVEKLPADVSAVTYTGATCTVSGITLTCAPGALATGASATVKFTATLPSTAPDPSSATATLSGSLPDPDPSNNTAVAVVGVNRPPLAKADTATLAADVLSLDLPVAANDSDPDSDPLTVTAVTKPAHGTATIVDGKIRYTLTDNTFSGDETLTYTVCDNRGGCSDATVTLAVADHEVADLVVTQTADPKLVQRDGPRVATWIVSVNNAGPERALKPVLVQTLPAGVTAISSSLAACTVTGVVVTCPLDTLADGDTAKITFTATLPADGSDPATASASVTSGSPDPKSSNNTGAVSIALNTAPVADDDAVSLPSTAVKVTIPALFGDQDADGDPLVLHSVEKPKHGTATIVKGKIVYELTDLTFSGDETFSYEVCDERSGCDTAQITVHVAGHQHAPVAVADKVSVVAGNPVTIDVGANDHDADGGPLTVSKITKAARHGTAVLVKGKIVYIPDDGFVGTDTVSYEVCDSTDLCAQATATVQVTAAPPVVKPDTATVRPGGTTVIDVLGNDTDPAGYPLGSLKILGQPAGGTATVKGDTIHYTAPKSARAGIVTIRYQVCNKTGACSEGVVALTIAGDPVKDSGTGSALAYTGSRVLPPLVLTAVVLLLGGLMTRGLLARGRSPRGRHKA</sequence>
<feature type="compositionally biased region" description="Polar residues" evidence="1">
    <location>
        <begin position="828"/>
        <end position="843"/>
    </location>
</feature>
<protein>
    <recommendedName>
        <fullName evidence="3">DUF11 domain-containing protein</fullName>
    </recommendedName>
</protein>
<feature type="region of interest" description="Disordered" evidence="1">
    <location>
        <begin position="1048"/>
        <end position="1072"/>
    </location>
</feature>
<organism evidence="4 5">
    <name type="scientific">Kineosporia mesophila</name>
    <dbReference type="NCBI Taxonomy" id="566012"/>
    <lineage>
        <taxon>Bacteria</taxon>
        <taxon>Bacillati</taxon>
        <taxon>Actinomycetota</taxon>
        <taxon>Actinomycetes</taxon>
        <taxon>Kineosporiales</taxon>
        <taxon>Kineosporiaceae</taxon>
        <taxon>Kineosporia</taxon>
    </lineage>
</organism>
<evidence type="ECO:0000256" key="1">
    <source>
        <dbReference type="SAM" id="MobiDB-lite"/>
    </source>
</evidence>
<dbReference type="Gene3D" id="2.60.40.740">
    <property type="match status" value="1"/>
</dbReference>
<dbReference type="RefSeq" id="WP_231485156.1">
    <property type="nucleotide sequence ID" value="NZ_BAAAZO010000002.1"/>
</dbReference>
<evidence type="ECO:0000313" key="5">
    <source>
        <dbReference type="Proteomes" id="UP001501074"/>
    </source>
</evidence>
<dbReference type="SUPFAM" id="SSF49401">
    <property type="entry name" value="Bacterial adhesins"/>
    <property type="match status" value="1"/>
</dbReference>
<accession>A0ABP6ZB88</accession>